<protein>
    <submittedName>
        <fullName evidence="1">Uncharacterized protein</fullName>
    </submittedName>
</protein>
<organism evidence="1 2">
    <name type="scientific">Enterovibrio coralii</name>
    <dbReference type="NCBI Taxonomy" id="294935"/>
    <lineage>
        <taxon>Bacteria</taxon>
        <taxon>Pseudomonadati</taxon>
        <taxon>Pseudomonadota</taxon>
        <taxon>Gammaproteobacteria</taxon>
        <taxon>Vibrionales</taxon>
        <taxon>Vibrionaceae</taxon>
        <taxon>Enterovibrio</taxon>
    </lineage>
</organism>
<sequence>LLGEKMKVSLNAIKLIYPPISNRFADHLWENNQEVRKQLTDSHLYMLAQRQQLYFESYTYDVDSASFNFTLVCGDLKYENLSVDLSEFLVEDDMRLEAGQQHIRIYPASVDVSAEEPTYWATTDKLLWDHSKEVITIQGDFDAKAISTFYLYYVGISKSNDSFTRLFKNGHKNRTKILSNEMQFSGNARLSDELMIFFFDCEETMVKQYDLDEIEFNIPNLNNKIDIISDAEKAFIKVLDCKYNTEKYKNYPQCLDGLYDKGLKSYSYHIDDDLNFIAPKATIKGSSNIFMEQDYDFILISGENVTLFKGQDIVEEQA</sequence>
<comment type="caution">
    <text evidence="1">The sequence shown here is derived from an EMBL/GenBank/DDBJ whole genome shotgun (WGS) entry which is preliminary data.</text>
</comment>
<reference evidence="1 2" key="1">
    <citation type="submission" date="2015-11" db="EMBL/GenBank/DDBJ databases">
        <title>Genomic Taxonomy of the Vibrionaceae.</title>
        <authorList>
            <person name="Gomez-Gil B."/>
            <person name="Enciso-Ibarra J."/>
        </authorList>
    </citation>
    <scope>NUCLEOTIDE SEQUENCE [LARGE SCALE GENOMIC DNA]</scope>
    <source>
        <strain evidence="1 2">CAIM 912</strain>
    </source>
</reference>
<feature type="non-terminal residue" evidence="1">
    <location>
        <position position="1"/>
    </location>
</feature>
<dbReference type="AlphaFoldDB" id="A0A135I8Y5"/>
<name>A0A135I8Y5_9GAMM</name>
<keyword evidence="2" id="KW-1185">Reference proteome</keyword>
<dbReference type="Proteomes" id="UP000070529">
    <property type="component" value="Unassembled WGS sequence"/>
</dbReference>
<gene>
    <name evidence="1" type="ORF">ATN88_18260</name>
</gene>
<dbReference type="EMBL" id="LNTY01000032">
    <property type="protein sequence ID" value="KXF81911.1"/>
    <property type="molecule type" value="Genomic_DNA"/>
</dbReference>
<dbReference type="RefSeq" id="WP_067414949.1">
    <property type="nucleotide sequence ID" value="NZ_LNTY01000032.1"/>
</dbReference>
<evidence type="ECO:0000313" key="2">
    <source>
        <dbReference type="Proteomes" id="UP000070529"/>
    </source>
</evidence>
<evidence type="ECO:0000313" key="1">
    <source>
        <dbReference type="EMBL" id="KXF81911.1"/>
    </source>
</evidence>
<accession>A0A135I8Y5</accession>
<proteinExistence type="predicted"/>